<reference evidence="3" key="1">
    <citation type="submission" date="2020-02" db="EMBL/GenBank/DDBJ databases">
        <authorList>
            <person name="Scholz U."/>
            <person name="Mascher M."/>
            <person name="Fiebig A."/>
        </authorList>
    </citation>
    <scope>NUCLEOTIDE SEQUENCE</scope>
</reference>
<feature type="region of interest" description="Disordered" evidence="1">
    <location>
        <begin position="35"/>
        <end position="54"/>
    </location>
</feature>
<dbReference type="EMBL" id="LR743594">
    <property type="protein sequence ID" value="CAA2623630.1"/>
    <property type="molecule type" value="Genomic_DNA"/>
</dbReference>
<dbReference type="PANTHER" id="PTHR33641">
    <property type="entry name" value="OS06G0133500 PROTEIN"/>
    <property type="match status" value="1"/>
</dbReference>
<dbReference type="PANTHER" id="PTHR33641:SF15">
    <property type="entry name" value="AVR9_CF-9 RAPIDLY ELICITED PROTEIN"/>
    <property type="match status" value="1"/>
</dbReference>
<dbReference type="Proteomes" id="UP000663760">
    <property type="component" value="Chromosome 7"/>
</dbReference>
<sequence>MDFLFSMSIFSSAADISRETGKAQEWMSKAWSAAKDRKAAPAEKAKPPQVRKSQESARFAVELDGINCFETIVSH</sequence>
<name>A0A7I8KP79_SPIIN</name>
<dbReference type="EMBL" id="LR746270">
    <property type="protein sequence ID" value="CAA7399613.1"/>
    <property type="molecule type" value="Genomic_DNA"/>
</dbReference>
<gene>
    <name evidence="2" type="ORF">SI7747_07009554</name>
    <name evidence="3" type="ORF">SI8410_07010283</name>
</gene>
<evidence type="ECO:0000313" key="4">
    <source>
        <dbReference type="Proteomes" id="UP000663760"/>
    </source>
</evidence>
<evidence type="ECO:0000313" key="3">
    <source>
        <dbReference type="EMBL" id="CAA7399613.1"/>
    </source>
</evidence>
<protein>
    <submittedName>
        <fullName evidence="3">Uncharacterized protein</fullName>
    </submittedName>
</protein>
<organism evidence="3 4">
    <name type="scientific">Spirodela intermedia</name>
    <name type="common">Intermediate duckweed</name>
    <dbReference type="NCBI Taxonomy" id="51605"/>
    <lineage>
        <taxon>Eukaryota</taxon>
        <taxon>Viridiplantae</taxon>
        <taxon>Streptophyta</taxon>
        <taxon>Embryophyta</taxon>
        <taxon>Tracheophyta</taxon>
        <taxon>Spermatophyta</taxon>
        <taxon>Magnoliopsida</taxon>
        <taxon>Liliopsida</taxon>
        <taxon>Araceae</taxon>
        <taxon>Lemnoideae</taxon>
        <taxon>Spirodela</taxon>
    </lineage>
</organism>
<accession>A0A7I8KP79</accession>
<evidence type="ECO:0000313" key="2">
    <source>
        <dbReference type="EMBL" id="CAA2623630.1"/>
    </source>
</evidence>
<proteinExistence type="predicted"/>
<dbReference type="AlphaFoldDB" id="A0A7I8KP79"/>
<evidence type="ECO:0000256" key="1">
    <source>
        <dbReference type="SAM" id="MobiDB-lite"/>
    </source>
</evidence>
<feature type="compositionally biased region" description="Basic and acidic residues" evidence="1">
    <location>
        <begin position="35"/>
        <end position="46"/>
    </location>
</feature>
<keyword evidence="4" id="KW-1185">Reference proteome</keyword>